<dbReference type="PANTHER" id="PTHR10884:SF14">
    <property type="entry name" value="NADH DEHYDROGENASE [UBIQUINONE] IRON-SULFUR PROTEIN 3, MITOCHONDRIAL"/>
    <property type="match status" value="1"/>
</dbReference>
<evidence type="ECO:0000256" key="2">
    <source>
        <dbReference type="ARBA" id="ARBA00022448"/>
    </source>
</evidence>
<comment type="caution">
    <text evidence="7">The sequence shown here is derived from an EMBL/GenBank/DDBJ whole genome shotgun (WGS) entry which is preliminary data.</text>
</comment>
<dbReference type="RefSeq" id="WP_158985668.1">
    <property type="nucleotide sequence ID" value="NZ_BAABKY010000002.1"/>
</dbReference>
<reference evidence="8" key="1">
    <citation type="journal article" date="2019" name="Int. J. Syst. Evol. Microbiol.">
        <title>The Global Catalogue of Microorganisms (GCM) 10K type strain sequencing project: providing services to taxonomists for standard genome sequencing and annotation.</title>
        <authorList>
            <consortium name="The Broad Institute Genomics Platform"/>
            <consortium name="The Broad Institute Genome Sequencing Center for Infectious Disease"/>
            <person name="Wu L."/>
            <person name="Ma J."/>
        </authorList>
    </citation>
    <scope>NUCLEOTIDE SEQUENCE [LARGE SCALE GENOMIC DNA]</scope>
    <source>
        <strain evidence="8">JCM 19212</strain>
    </source>
</reference>
<evidence type="ECO:0000313" key="7">
    <source>
        <dbReference type="EMBL" id="GAA5075733.1"/>
    </source>
</evidence>
<dbReference type="Gene3D" id="3.30.460.80">
    <property type="entry name" value="NADH:ubiquinone oxidoreductase, 30kDa subunit"/>
    <property type="match status" value="1"/>
</dbReference>
<evidence type="ECO:0000256" key="1">
    <source>
        <dbReference type="ARBA" id="ARBA00007569"/>
    </source>
</evidence>
<comment type="catalytic activity">
    <reaction evidence="3 5">
        <text>a quinone + NADH + 5 H(+)(in) = a quinol + NAD(+) + 4 H(+)(out)</text>
        <dbReference type="Rhea" id="RHEA:57888"/>
        <dbReference type="ChEBI" id="CHEBI:15378"/>
        <dbReference type="ChEBI" id="CHEBI:24646"/>
        <dbReference type="ChEBI" id="CHEBI:57540"/>
        <dbReference type="ChEBI" id="CHEBI:57945"/>
        <dbReference type="ChEBI" id="CHEBI:132124"/>
    </reaction>
</comment>
<name>A0ABP9LG04_9GAMM</name>
<keyword evidence="3" id="KW-1003">Cell membrane</keyword>
<evidence type="ECO:0000256" key="3">
    <source>
        <dbReference type="HAMAP-Rule" id="MF_01357"/>
    </source>
</evidence>
<dbReference type="InterPro" id="IPR001268">
    <property type="entry name" value="NADH_UbQ_OxRdtase_30kDa_su"/>
</dbReference>
<gene>
    <name evidence="3" type="primary">nuoC</name>
    <name evidence="7" type="ORF">GCM10025759_19540</name>
</gene>
<dbReference type="NCBIfam" id="NF004730">
    <property type="entry name" value="PRK06074.1-1"/>
    <property type="match status" value="1"/>
</dbReference>
<dbReference type="HAMAP" id="MF_01357">
    <property type="entry name" value="NDH1_NuoC"/>
    <property type="match status" value="1"/>
</dbReference>
<dbReference type="SUPFAM" id="SSF143243">
    <property type="entry name" value="Nqo5-like"/>
    <property type="match status" value="1"/>
</dbReference>
<dbReference type="PANTHER" id="PTHR10884">
    <property type="entry name" value="NADH DEHYDROGENASE UBIQUINONE IRON-SULFUR PROTEIN 3"/>
    <property type="match status" value="1"/>
</dbReference>
<keyword evidence="3 4" id="KW-0520">NAD</keyword>
<evidence type="ECO:0000313" key="8">
    <source>
        <dbReference type="Proteomes" id="UP001501083"/>
    </source>
</evidence>
<keyword evidence="3" id="KW-0472">Membrane</keyword>
<comment type="similarity">
    <text evidence="1 3 4">Belongs to the complex I 30 kDa subunit family.</text>
</comment>
<dbReference type="InterPro" id="IPR037232">
    <property type="entry name" value="NADH_quin_OxRdtase_su_C/D-like"/>
</dbReference>
<comment type="function">
    <text evidence="3">NDH-1 shuttles electrons from NADH, via FMN and iron-sulfur (Fe-S) centers, to quinones in the respiratory chain. The immediate electron acceptor for the enzyme in this species is believed to be ubiquinone. Couples the redox reaction to proton translocation (for every two electrons transferred, four hydrogen ions are translocated across the cytoplasmic membrane), and thus conserves the redox energy in a proton gradient.</text>
</comment>
<dbReference type="EC" id="7.1.1.-" evidence="3"/>
<keyword evidence="3 5" id="KW-0874">Quinone</keyword>
<keyword evidence="3" id="KW-0830">Ubiquinone</keyword>
<dbReference type="InterPro" id="IPR020396">
    <property type="entry name" value="NADH_UbQ_OxRdtase_CS"/>
</dbReference>
<keyword evidence="2 3" id="KW-0813">Transport</keyword>
<dbReference type="EMBL" id="BAABKY010000002">
    <property type="protein sequence ID" value="GAA5075733.1"/>
    <property type="molecule type" value="Genomic_DNA"/>
</dbReference>
<keyword evidence="3 4" id="KW-1278">Translocase</keyword>
<dbReference type="Proteomes" id="UP001501083">
    <property type="component" value="Unassembled WGS sequence"/>
</dbReference>
<sequence>MAETAQAFADRLGARFAEAMVVVAQPRGEITVDVAASQWLATAIALRDEFGFEQAVDVSGVDYLSYGSDEWDTDVSSEGFSRGVEGKSAGRFVWGEQPNGAAAAPERRFAAVAHLLSCQHNRRVRLRTFADNDDLPVVDSLTSVWPGLNWFEREAFDLYGIVFEGHPDLRRILTDYGFVGHPFRKDFPLIGNVEVRYDADKKRVVYQPVSIEPRVGVPRVIRDDARYETAQGEAAQRAEVKK</sequence>
<accession>A0ABP9LG04</accession>
<comment type="subunit">
    <text evidence="3">NDH-1 is composed of 14 different subunits. Subunits NuoB, C, D, E, F, and G constitute the peripheral sector of the complex.</text>
</comment>
<evidence type="ECO:0000259" key="6">
    <source>
        <dbReference type="Pfam" id="PF00329"/>
    </source>
</evidence>
<feature type="domain" description="NADH:ubiquinone oxidoreductase 30kDa subunit" evidence="6">
    <location>
        <begin position="32"/>
        <end position="191"/>
    </location>
</feature>
<dbReference type="NCBIfam" id="NF004732">
    <property type="entry name" value="PRK06074.1-4"/>
    <property type="match status" value="1"/>
</dbReference>
<comment type="subcellular location">
    <subcellularLocation>
        <location evidence="3">Cell membrane</location>
        <topology evidence="3">Peripheral membrane protein</topology>
        <orientation evidence="3">Cytoplasmic side</orientation>
    </subcellularLocation>
</comment>
<dbReference type="InterPro" id="IPR010218">
    <property type="entry name" value="NADH_DH_suC"/>
</dbReference>
<organism evidence="7 8">
    <name type="scientific">Lysobacter panacisoli</name>
    <dbReference type="NCBI Taxonomy" id="1255263"/>
    <lineage>
        <taxon>Bacteria</taxon>
        <taxon>Pseudomonadati</taxon>
        <taxon>Pseudomonadota</taxon>
        <taxon>Gammaproteobacteria</taxon>
        <taxon>Lysobacterales</taxon>
        <taxon>Lysobacteraceae</taxon>
        <taxon>Lysobacter</taxon>
    </lineage>
</organism>
<keyword evidence="8" id="KW-1185">Reference proteome</keyword>
<evidence type="ECO:0000256" key="4">
    <source>
        <dbReference type="RuleBase" id="RU003456"/>
    </source>
</evidence>
<protein>
    <recommendedName>
        <fullName evidence="3">NADH-quinone oxidoreductase subunit C</fullName>
        <ecNumber evidence="3">7.1.1.-</ecNumber>
    </recommendedName>
    <alternativeName>
        <fullName evidence="3">NADH dehydrogenase I subunit C</fullName>
    </alternativeName>
    <alternativeName>
        <fullName evidence="3">NDH-1 subunit C</fullName>
    </alternativeName>
</protein>
<dbReference type="Pfam" id="PF00329">
    <property type="entry name" value="Complex1_30kDa"/>
    <property type="match status" value="1"/>
</dbReference>
<dbReference type="PROSITE" id="PS00542">
    <property type="entry name" value="COMPLEX1_30K"/>
    <property type="match status" value="1"/>
</dbReference>
<proteinExistence type="inferred from homology"/>
<evidence type="ECO:0000256" key="5">
    <source>
        <dbReference type="RuleBase" id="RU003582"/>
    </source>
</evidence>